<protein>
    <submittedName>
        <fullName evidence="1">Nuclear transport factor 2 family protein</fullName>
    </submittedName>
</protein>
<accession>A0ABS2J7C4</accession>
<dbReference type="InterPro" id="IPR032710">
    <property type="entry name" value="NTF2-like_dom_sf"/>
</dbReference>
<dbReference type="SUPFAM" id="SSF54427">
    <property type="entry name" value="NTF2-like"/>
    <property type="match status" value="1"/>
</dbReference>
<dbReference type="EMBL" id="JAFEUO010000001">
    <property type="protein sequence ID" value="MBM7081344.1"/>
    <property type="molecule type" value="Genomic_DNA"/>
</dbReference>
<reference evidence="1 2" key="1">
    <citation type="submission" date="2021-02" db="EMBL/GenBank/DDBJ databases">
        <authorList>
            <person name="Lee D.-H."/>
        </authorList>
    </citation>
    <scope>NUCLEOTIDE SEQUENCE [LARGE SCALE GENOMIC DNA]</scope>
    <source>
        <strain evidence="1 2">MMS20-R2-29</strain>
    </source>
</reference>
<dbReference type="Proteomes" id="UP000809587">
    <property type="component" value="Unassembled WGS sequence"/>
</dbReference>
<name>A0ABS2J7C4_9ACTN</name>
<proteinExistence type="predicted"/>
<comment type="caution">
    <text evidence="1">The sequence shown here is derived from an EMBL/GenBank/DDBJ whole genome shotgun (WGS) entry which is preliminary data.</text>
</comment>
<organism evidence="1 2">
    <name type="scientific">Micromonospora humidisoli</name>
    <dbReference type="NCBI Taxonomy" id="2807622"/>
    <lineage>
        <taxon>Bacteria</taxon>
        <taxon>Bacillati</taxon>
        <taxon>Actinomycetota</taxon>
        <taxon>Actinomycetes</taxon>
        <taxon>Micromonosporales</taxon>
        <taxon>Micromonosporaceae</taxon>
        <taxon>Micromonospora</taxon>
    </lineage>
</organism>
<gene>
    <name evidence="1" type="ORF">JQN84_02125</name>
</gene>
<sequence length="144" mass="16399">MPDALSVEAVQRFVQDWYDALDRHDPIDAVVPYLADNGLTMQFPEATLRTEDDFRGWYDTVTHRFFDEIHEVKRADVELLSPLHADVSVLVNWQARVWNPPAATSEWLGFDASQTWSVVLQDGQPRIRSYAVDDLAPMPGSAQL</sequence>
<dbReference type="Gene3D" id="3.10.450.50">
    <property type="match status" value="1"/>
</dbReference>
<dbReference type="RefSeq" id="WP_204956697.1">
    <property type="nucleotide sequence ID" value="NZ_JAFEUO010000001.1"/>
</dbReference>
<evidence type="ECO:0000313" key="1">
    <source>
        <dbReference type="EMBL" id="MBM7081344.1"/>
    </source>
</evidence>
<keyword evidence="2" id="KW-1185">Reference proteome</keyword>
<evidence type="ECO:0000313" key="2">
    <source>
        <dbReference type="Proteomes" id="UP000809587"/>
    </source>
</evidence>